<dbReference type="AlphaFoldDB" id="A1R2V1"/>
<protein>
    <submittedName>
        <fullName evidence="6">Glycosyl transferase, group 2 family domain protein</fullName>
    </submittedName>
</protein>
<dbReference type="CDD" id="cd06423">
    <property type="entry name" value="CESA_like"/>
    <property type="match status" value="1"/>
</dbReference>
<evidence type="ECO:0000313" key="7">
    <source>
        <dbReference type="Proteomes" id="UP000000637"/>
    </source>
</evidence>
<keyword evidence="4" id="KW-1133">Transmembrane helix</keyword>
<dbReference type="STRING" id="290340.AAur_0762"/>
<dbReference type="InterPro" id="IPR001173">
    <property type="entry name" value="Glyco_trans_2-like"/>
</dbReference>
<feature type="transmembrane region" description="Helical" evidence="4">
    <location>
        <begin position="6"/>
        <end position="35"/>
    </location>
</feature>
<evidence type="ECO:0000256" key="4">
    <source>
        <dbReference type="SAM" id="Phobius"/>
    </source>
</evidence>
<reference evidence="6 7" key="1">
    <citation type="journal article" date="2006" name="PLoS Genet.">
        <title>Secrets of soil survival revealed by the genome sequence of Arthrobacter aurescens TC1.</title>
        <authorList>
            <person name="Mongodin E.F."/>
            <person name="Shapir N."/>
            <person name="Daugherty S.C."/>
            <person name="DeBoy R.T."/>
            <person name="Emerson J.B."/>
            <person name="Shvartzbeyn A."/>
            <person name="Radune D."/>
            <person name="Vamathevan J."/>
            <person name="Riggs F."/>
            <person name="Grinberg V."/>
            <person name="Khouri H."/>
            <person name="Wackett L.P."/>
            <person name="Nelson K.E."/>
            <person name="Sadowsky M.J."/>
        </authorList>
    </citation>
    <scope>NUCLEOTIDE SEQUENCE [LARGE SCALE GENOMIC DNA]</scope>
    <source>
        <strain evidence="6 7">TC1</strain>
    </source>
</reference>
<evidence type="ECO:0000256" key="3">
    <source>
        <dbReference type="ARBA" id="ARBA00022679"/>
    </source>
</evidence>
<dbReference type="CAZy" id="GT2">
    <property type="family name" value="Glycosyltransferase Family 2"/>
</dbReference>
<dbReference type="RefSeq" id="WP_011773511.1">
    <property type="nucleotide sequence ID" value="NC_008711.1"/>
</dbReference>
<proteinExistence type="inferred from homology"/>
<dbReference type="GO" id="GO:0016757">
    <property type="term" value="F:glycosyltransferase activity"/>
    <property type="evidence" value="ECO:0007669"/>
    <property type="project" value="UniProtKB-KW"/>
</dbReference>
<evidence type="ECO:0000313" key="6">
    <source>
        <dbReference type="EMBL" id="ABM08993.1"/>
    </source>
</evidence>
<comment type="similarity">
    <text evidence="1">Belongs to the glycosyltransferase 2 family.</text>
</comment>
<dbReference type="PANTHER" id="PTHR43630:SF1">
    <property type="entry name" value="POLY-BETA-1,6-N-ACETYL-D-GLUCOSAMINE SYNTHASE"/>
    <property type="match status" value="1"/>
</dbReference>
<dbReference type="InterPro" id="IPR029044">
    <property type="entry name" value="Nucleotide-diphossugar_trans"/>
</dbReference>
<gene>
    <name evidence="6" type="ordered locus">AAur_0762</name>
</gene>
<evidence type="ECO:0000259" key="5">
    <source>
        <dbReference type="Pfam" id="PF00535"/>
    </source>
</evidence>
<evidence type="ECO:0000256" key="1">
    <source>
        <dbReference type="ARBA" id="ARBA00006739"/>
    </source>
</evidence>
<keyword evidence="2" id="KW-0328">Glycosyltransferase</keyword>
<dbReference type="KEGG" id="aau:AAur_0762"/>
<keyword evidence="4" id="KW-0812">Transmembrane</keyword>
<dbReference type="OrthoDB" id="9797391at2"/>
<dbReference type="HOGENOM" id="CLU_023978_4_2_11"/>
<feature type="domain" description="Glycosyltransferase 2-like" evidence="5">
    <location>
        <begin position="58"/>
        <end position="180"/>
    </location>
</feature>
<dbReference type="PANTHER" id="PTHR43630">
    <property type="entry name" value="POLY-BETA-1,6-N-ACETYL-D-GLUCOSAMINE SYNTHASE"/>
    <property type="match status" value="1"/>
</dbReference>
<feature type="transmembrane region" description="Helical" evidence="4">
    <location>
        <begin position="369"/>
        <end position="391"/>
    </location>
</feature>
<evidence type="ECO:0000256" key="2">
    <source>
        <dbReference type="ARBA" id="ARBA00022676"/>
    </source>
</evidence>
<dbReference type="Pfam" id="PF00535">
    <property type="entry name" value="Glycos_transf_2"/>
    <property type="match status" value="1"/>
</dbReference>
<feature type="transmembrane region" description="Helical" evidence="4">
    <location>
        <begin position="297"/>
        <end position="325"/>
    </location>
</feature>
<keyword evidence="7" id="KW-1185">Reference proteome</keyword>
<dbReference type="eggNOG" id="COG1215">
    <property type="taxonomic scope" value="Bacteria"/>
</dbReference>
<accession>A1R2V1</accession>
<keyword evidence="4" id="KW-0472">Membrane</keyword>
<dbReference type="Proteomes" id="UP000000637">
    <property type="component" value="Chromosome"/>
</dbReference>
<feature type="transmembrane region" description="Helical" evidence="4">
    <location>
        <begin position="337"/>
        <end position="357"/>
    </location>
</feature>
<name>A1R2V1_PAEAT</name>
<dbReference type="EMBL" id="CP000474">
    <property type="protein sequence ID" value="ABM08993.1"/>
    <property type="molecule type" value="Genomic_DNA"/>
</dbReference>
<dbReference type="SUPFAM" id="SSF53448">
    <property type="entry name" value="Nucleotide-diphospho-sugar transferases"/>
    <property type="match status" value="1"/>
</dbReference>
<dbReference type="Gene3D" id="3.90.550.10">
    <property type="entry name" value="Spore Coat Polysaccharide Biosynthesis Protein SpsA, Chain A"/>
    <property type="match status" value="1"/>
</dbReference>
<organism evidence="6 7">
    <name type="scientific">Paenarthrobacter aurescens (strain TC1)</name>
    <dbReference type="NCBI Taxonomy" id="290340"/>
    <lineage>
        <taxon>Bacteria</taxon>
        <taxon>Bacillati</taxon>
        <taxon>Actinomycetota</taxon>
        <taxon>Actinomycetes</taxon>
        <taxon>Micrococcales</taxon>
        <taxon>Micrococcaceae</taxon>
        <taxon>Paenarthrobacter</taxon>
    </lineage>
</organism>
<sequence>MTFPSVALVVVYVGGLVILGFGMAKIVYVPMALYFDWLYRSICARHRYSVLSDRPLVSVIVPGYNEAVVITGCVESILASRYLRLEVILVDDGSTDETASIMEGLAQQYDRVRFLSQANAGKGAALNCGIAAALGDILMFVDADGVFAPDTLIHMLEGFDDPKVGAVCGDDRPVNLDRLQTMMLAILSHVGTGLVRRALSLMNCLPIVSGNIGAFRSDLVRELGGFHEDTLGEDLELTWRVYKAGYRVRFQPKALVYAESPSTMGGLWRQRVRWSRGLLQTLRLHSGMLGSRRYGMFGAFLVFNAITMVLIPILQLVVLALLPFLYVAGMGPVPAEVLAILGWLGVFVSLALIVFSVGLNRSWRDLRFLWTLPLWPFYSVFVGLALASAIVKEIRGSPARWNKLQRTGIKSVTATHSVTSTDVSQRQEAHA</sequence>
<keyword evidence="3 6" id="KW-0808">Transferase</keyword>